<comment type="caution">
    <text evidence="1">The sequence shown here is derived from an EMBL/GenBank/DDBJ whole genome shotgun (WGS) entry which is preliminary data.</text>
</comment>
<protein>
    <submittedName>
        <fullName evidence="1">Uncharacterized protein</fullName>
    </submittedName>
</protein>
<evidence type="ECO:0000313" key="2">
    <source>
        <dbReference type="Proteomes" id="UP000294801"/>
    </source>
</evidence>
<organism evidence="1 2">
    <name type="scientific">Gulbenkiania mobilis</name>
    <dbReference type="NCBI Taxonomy" id="397457"/>
    <lineage>
        <taxon>Bacteria</taxon>
        <taxon>Pseudomonadati</taxon>
        <taxon>Pseudomonadota</taxon>
        <taxon>Betaproteobacteria</taxon>
        <taxon>Neisseriales</taxon>
        <taxon>Chromobacteriaceae</taxon>
        <taxon>Gulbenkiania</taxon>
    </lineage>
</organism>
<accession>A0ABY2D0H4</accession>
<gene>
    <name evidence="1" type="ORF">EV669_101320</name>
</gene>
<name>A0ABY2D0H4_GULMO</name>
<reference evidence="1 2" key="1">
    <citation type="submission" date="2019-03" db="EMBL/GenBank/DDBJ databases">
        <title>Genomic Encyclopedia of Type Strains, Phase IV (KMG-IV): sequencing the most valuable type-strain genomes for metagenomic binning, comparative biology and taxonomic classification.</title>
        <authorList>
            <person name="Goeker M."/>
        </authorList>
    </citation>
    <scope>NUCLEOTIDE SEQUENCE [LARGE SCALE GENOMIC DNA]</scope>
    <source>
        <strain evidence="1 2">DSM 18507</strain>
    </source>
</reference>
<sequence length="104" mass="10927">MNPAALNVLLLRLESLHEAQDSALALPGDLSDCHWLHTPLDHETCARLTGLASVFGCEPAVLATAVLKAALADLVGGLEHDMDAWADCACESLLDPARIASEAI</sequence>
<keyword evidence="2" id="KW-1185">Reference proteome</keyword>
<dbReference type="Proteomes" id="UP000294801">
    <property type="component" value="Unassembled WGS sequence"/>
</dbReference>
<dbReference type="EMBL" id="SMDA01000001">
    <property type="protein sequence ID" value="TCW33788.1"/>
    <property type="molecule type" value="Genomic_DNA"/>
</dbReference>
<proteinExistence type="predicted"/>
<evidence type="ECO:0000313" key="1">
    <source>
        <dbReference type="EMBL" id="TCW33788.1"/>
    </source>
</evidence>
<dbReference type="RefSeq" id="WP_132097708.1">
    <property type="nucleotide sequence ID" value="NZ_SMDA01000001.1"/>
</dbReference>